<feature type="transmembrane region" description="Helical" evidence="4">
    <location>
        <begin position="340"/>
        <end position="359"/>
    </location>
</feature>
<evidence type="ECO:0000313" key="7">
    <source>
        <dbReference type="Proteomes" id="UP000023785"/>
    </source>
</evidence>
<reference evidence="6 7" key="1">
    <citation type="submission" date="2013-10" db="EMBL/GenBank/DDBJ databases">
        <title>The Genome Sequence of Acinetobacter nectaris CIP 110549.</title>
        <authorList>
            <consortium name="The Broad Institute Genomics Platform"/>
            <consortium name="The Broad Institute Genome Sequencing Center for Infectious Disease"/>
            <person name="Cerqueira G."/>
            <person name="Feldgarden M."/>
            <person name="Courvalin P."/>
            <person name="Grillot-Courvalin C."/>
            <person name="Clermont D."/>
            <person name="Rocha E."/>
            <person name="Yoon E.-J."/>
            <person name="Nemec A."/>
            <person name="Young S.K."/>
            <person name="Zeng Q."/>
            <person name="Gargeya S."/>
            <person name="Fitzgerald M."/>
            <person name="Abouelleil A."/>
            <person name="Alvarado L."/>
            <person name="Berlin A.M."/>
            <person name="Chapman S.B."/>
            <person name="Gainer-Dewar J."/>
            <person name="Goldberg J."/>
            <person name="Gnerre S."/>
            <person name="Griggs A."/>
            <person name="Gujja S."/>
            <person name="Hansen M."/>
            <person name="Howarth C."/>
            <person name="Imamovic A."/>
            <person name="Ireland A."/>
            <person name="Larimer J."/>
            <person name="McCowan C."/>
            <person name="Murphy C."/>
            <person name="Pearson M."/>
            <person name="Poon T.W."/>
            <person name="Priest M."/>
            <person name="Roberts A."/>
            <person name="Saif S."/>
            <person name="Shea T."/>
            <person name="Sykes S."/>
            <person name="Wortman J."/>
            <person name="Nusbaum C."/>
            <person name="Birren B."/>
        </authorList>
    </citation>
    <scope>NUCLEOTIDE SEQUENCE [LARGE SCALE GENOMIC DNA]</scope>
    <source>
        <strain evidence="6 7">CIP 110549</strain>
    </source>
</reference>
<proteinExistence type="predicted"/>
<dbReference type="OrthoDB" id="9815356at2"/>
<dbReference type="HOGENOM" id="CLU_001265_23_0_6"/>
<feature type="transmembrane region" description="Helical" evidence="4">
    <location>
        <begin position="275"/>
        <end position="295"/>
    </location>
</feature>
<dbReference type="Proteomes" id="UP000023785">
    <property type="component" value="Unassembled WGS sequence"/>
</dbReference>
<feature type="domain" description="Major facilitator superfamily (MFS) profile" evidence="5">
    <location>
        <begin position="1"/>
        <end position="394"/>
    </location>
</feature>
<evidence type="ECO:0000259" key="5">
    <source>
        <dbReference type="PROSITE" id="PS50850"/>
    </source>
</evidence>
<accession>V2TXV4</accession>
<evidence type="ECO:0000256" key="4">
    <source>
        <dbReference type="SAM" id="Phobius"/>
    </source>
</evidence>
<evidence type="ECO:0000256" key="3">
    <source>
        <dbReference type="ARBA" id="ARBA00023136"/>
    </source>
</evidence>
<feature type="transmembrane region" description="Helical" evidence="4">
    <location>
        <begin position="301"/>
        <end position="319"/>
    </location>
</feature>
<keyword evidence="2 4" id="KW-1133">Transmembrane helix</keyword>
<dbReference type="InterPro" id="IPR036259">
    <property type="entry name" value="MFS_trans_sf"/>
</dbReference>
<keyword evidence="7" id="KW-1185">Reference proteome</keyword>
<dbReference type="PROSITE" id="PS50850">
    <property type="entry name" value="MFS"/>
    <property type="match status" value="1"/>
</dbReference>
<feature type="transmembrane region" description="Helical" evidence="4">
    <location>
        <begin position="104"/>
        <end position="125"/>
    </location>
</feature>
<keyword evidence="3 4" id="KW-0472">Membrane</keyword>
<dbReference type="RefSeq" id="WP_023272757.1">
    <property type="nucleotide sequence ID" value="NZ_KI530712.1"/>
</dbReference>
<dbReference type="Pfam" id="PF07690">
    <property type="entry name" value="MFS_1"/>
    <property type="match status" value="1"/>
</dbReference>
<gene>
    <name evidence="6" type="ORF">P256_01180</name>
</gene>
<dbReference type="eggNOG" id="COG2814">
    <property type="taxonomic scope" value="Bacteria"/>
</dbReference>
<feature type="transmembrane region" description="Helical" evidence="4">
    <location>
        <begin position="79"/>
        <end position="98"/>
    </location>
</feature>
<evidence type="ECO:0000256" key="1">
    <source>
        <dbReference type="ARBA" id="ARBA00022692"/>
    </source>
</evidence>
<feature type="transmembrane region" description="Helical" evidence="4">
    <location>
        <begin position="12"/>
        <end position="35"/>
    </location>
</feature>
<feature type="transmembrane region" description="Helical" evidence="4">
    <location>
        <begin position="213"/>
        <end position="237"/>
    </location>
</feature>
<comment type="caution">
    <text evidence="6">The sequence shown here is derived from an EMBL/GenBank/DDBJ whole genome shotgun (WGS) entry which is preliminary data.</text>
</comment>
<dbReference type="InterPro" id="IPR011701">
    <property type="entry name" value="MFS"/>
</dbReference>
<organism evidence="6 7">
    <name type="scientific">Acinetobacter nectaris CIP 110549</name>
    <dbReference type="NCBI Taxonomy" id="1392540"/>
    <lineage>
        <taxon>Bacteria</taxon>
        <taxon>Pseudomonadati</taxon>
        <taxon>Pseudomonadota</taxon>
        <taxon>Gammaproteobacteria</taxon>
        <taxon>Moraxellales</taxon>
        <taxon>Moraxellaceae</taxon>
        <taxon>Acinetobacter</taxon>
    </lineage>
</organism>
<feature type="transmembrane region" description="Helical" evidence="4">
    <location>
        <begin position="137"/>
        <end position="156"/>
    </location>
</feature>
<dbReference type="AlphaFoldDB" id="V2TXV4"/>
<sequence>MPSTQDISQNRKLLWLMAISCGLTAGANYFCQPLIHSIQHSFHTSTAQAQFTVTLAQISYAVGLLFIVPLGDITQKSKFIPLLMAFSGIGLLLSALSINLYMLWLGTVLAGLFSVAAQVLIPFSTIMVQPNKIGETVGFLISGLLIGILLSTSLAGILSNLLHWKVVYFFSAFLIFWCAYQLKKQLPQTKGTSLNYFDVFKSMKALITEEHRLSIRGLMGGFSFASMSILFATMAVYLSAPPFNLKDAFIGMISLVGIIGALSSQYVGKFADRGYTVQLTFIGSILLISSWLFLYLSQQHFIYYIIGFAVLNTGVAFTHSCNQSIIYKLRPNAKSRINSIYMTFYFGGAAFGSAMGIFAWNHGGWIWACITGLVFAILTTFFAVIDYLLVQKKYYTIS</sequence>
<feature type="transmembrane region" description="Helical" evidence="4">
    <location>
        <begin position="47"/>
        <end position="67"/>
    </location>
</feature>
<feature type="transmembrane region" description="Helical" evidence="4">
    <location>
        <begin position="162"/>
        <end position="180"/>
    </location>
</feature>
<protein>
    <recommendedName>
        <fullName evidence="5">Major facilitator superfamily (MFS) profile domain-containing protein</fullName>
    </recommendedName>
</protein>
<keyword evidence="1 4" id="KW-0812">Transmembrane</keyword>
<feature type="transmembrane region" description="Helical" evidence="4">
    <location>
        <begin position="365"/>
        <end position="390"/>
    </location>
</feature>
<dbReference type="InterPro" id="IPR020846">
    <property type="entry name" value="MFS_dom"/>
</dbReference>
<dbReference type="PANTHER" id="PTHR42910">
    <property type="entry name" value="TRANSPORTER SCO4007-RELATED"/>
    <property type="match status" value="1"/>
</dbReference>
<feature type="transmembrane region" description="Helical" evidence="4">
    <location>
        <begin position="249"/>
        <end position="268"/>
    </location>
</feature>
<name>V2TXV4_9GAMM</name>
<dbReference type="PATRIC" id="fig|1392540.3.peg.1147"/>
<dbReference type="Gene3D" id="1.20.1250.20">
    <property type="entry name" value="MFS general substrate transporter like domains"/>
    <property type="match status" value="1"/>
</dbReference>
<dbReference type="PANTHER" id="PTHR42910:SF1">
    <property type="entry name" value="MAJOR FACILITATOR SUPERFAMILY (MFS) PROFILE DOMAIN-CONTAINING PROTEIN"/>
    <property type="match status" value="1"/>
</dbReference>
<evidence type="ECO:0000256" key="2">
    <source>
        <dbReference type="ARBA" id="ARBA00022989"/>
    </source>
</evidence>
<dbReference type="EMBL" id="AYER01000003">
    <property type="protein sequence ID" value="ESK40725.1"/>
    <property type="molecule type" value="Genomic_DNA"/>
</dbReference>
<dbReference type="SUPFAM" id="SSF103473">
    <property type="entry name" value="MFS general substrate transporter"/>
    <property type="match status" value="1"/>
</dbReference>
<evidence type="ECO:0000313" key="6">
    <source>
        <dbReference type="EMBL" id="ESK40725.1"/>
    </source>
</evidence>
<dbReference type="GO" id="GO:0022857">
    <property type="term" value="F:transmembrane transporter activity"/>
    <property type="evidence" value="ECO:0007669"/>
    <property type="project" value="InterPro"/>
</dbReference>
<dbReference type="CDD" id="cd17324">
    <property type="entry name" value="MFS_NepI_like"/>
    <property type="match status" value="1"/>
</dbReference>